<evidence type="ECO:0000256" key="2">
    <source>
        <dbReference type="ARBA" id="ARBA00005927"/>
    </source>
</evidence>
<keyword evidence="7" id="KW-0653">Protein transport</keyword>
<feature type="region of interest" description="Disordered" evidence="8">
    <location>
        <begin position="149"/>
        <end position="247"/>
    </location>
</feature>
<dbReference type="PANTHER" id="PTHR13402:SF6">
    <property type="entry name" value="SECRETORY 16, ISOFORM I"/>
    <property type="match status" value="1"/>
</dbReference>
<evidence type="ECO:0000259" key="9">
    <source>
        <dbReference type="Pfam" id="PF12931"/>
    </source>
</evidence>
<dbReference type="GO" id="GO:0005789">
    <property type="term" value="C:endoplasmic reticulum membrane"/>
    <property type="evidence" value="ECO:0007669"/>
    <property type="project" value="UniProtKB-SubCell"/>
</dbReference>
<sequence length="1617" mass="172329">MNGVEAAASLFGPDDSSSDPFASLGTESATPHDEGHARQPAPSSEHVQGEHSHSENMPPVTHNENVAQHHESTPGYDGYSYGGSSTKTQDWYSTPSQWHEQLSESSGNFQATSNHWDAYTPNPEALKVSGPQSAYDPYAPQNATNIYINPSSTTYSSYDGSAAGKRSSGQSVPQYGSSYSSTASAMYTPPAVPENNSLGVSPPTIASVPVPPAPTPTTTVTRPKLSNAYDPPFPPPTRSKRVASRTQNFSSTYNYYHGGQVYSSEPAMPIQPSLPPPPVPSSPRSKSLYSDVSQRQLDGYSNNLAYVPVEAQQMSAHSAQGQFYGTADTHSFQYDYSAQRFTSEEPTPSVSLSSFTALQSNSDGLPNTEGQSFVHPPSQGSTIKDYSNHLSGPAGSEINNSFNLDSSSSNAQMEQSSSFYSNVVASPKASPQAQPGVSKSTSDFGDAPRTSSPVLLANHTPLVSDTFASVPSENTKYQTNYSNDVIGRVASPRTYSNETHDATLPGVSGMTASQSYPSKTPDPYAPPKGNRHIHSIDEMRTTSPVSQSIRSTNGRQSTKPRPPSRIDNVRGSSSHNTSTLPATSTYYEGLPASQHYQPHLHQNGVGLGTDFAPHGYPTGYTGHDYNPVYANDTQSKLQAPYAPSPSLLGSNDPLRRTSARAPVISFGFGGKVVTCFHGVASLSTGFDVALSSRKTTDVHIRTLSKVIPSSVLNLSTSTFPGPLFLDPNVSTTSLVRSGTSSQTKSKKTAVIKYLSERAEEISQGLGYLHGGSPERRQAEGKLALVKLLKVMVENDGRLSGSPSADAAVRAALVPRLEGTLSTPTPEFKTIADAHGMLPDVSFGLLPSQGDADSVISTNILRSSSLDKIQEFLLRGERRQAYHYALDEKLWAHAMIIASSVDKEAWKEVVAEFLKAELGVKEESSLLGAPNSKGRDPTLSTNGREGLRVAYSLFSGQGSAAIQEMVPQANLARGKIQCPVPPQLTPRTPNFNPPAPSVNIPLDTLSKWAETVAMIIAGPVSQDASLALTALGDQLIASHFVEAAHCCYLLGPQTSLMGGLGNPSVRIVLVGSKSPIVVPNFIADTDSIIFSEIVEFALSLAATGKGQEPFAGLPHLQAYRFIRAICLAELGEIQLANRYCEAITASLNRPSPYFTPVLLEQLRGLADRIAGITHVDKPSSWMGSKIGKPSLDSIGGWLEGRFAQLVTGDAESPVQAQAATNSEDRTFSGPFSTISSTTPSARSSPQPTIINASNSPPPRSGSAGPFISHNTFAPIDRAASALDYSKPKQSYVHRVVSAGAAVTSFTQASSFRQTLGENGAATLNEELEQSAPKETNDEALDGQDTWWGGFNSHGYHDNSSTKTPTATTFLRVDESTLRSTPDGFISLMDVPSFPSSTSQTALQQPEREEEGDPEDLGLGNSKREKVVTGESSTVEVAQHEDPPKLAKSEQNEEAKPAAGGGSWFSRWWKREPSSTQASLGDDNAFHYDPELKRWVNKKAGSSDAAPKSIPPPPPSRAQTASPSMTGPRPTVIKQANSQTHSVSAIDLSSSPPSKPTMRVRSNLIPSPIDSAPSTPTGSRLAPNSNGAPPLGRPKSQASGKRNIRSRYVDVFQQESGST</sequence>
<feature type="compositionally biased region" description="Polar residues" evidence="8">
    <location>
        <begin position="1532"/>
        <end position="1550"/>
    </location>
</feature>
<dbReference type="Proteomes" id="UP000242287">
    <property type="component" value="Unassembled WGS sequence"/>
</dbReference>
<dbReference type="Pfam" id="PF12932">
    <property type="entry name" value="Sec16"/>
    <property type="match status" value="1"/>
</dbReference>
<feature type="compositionally biased region" description="Polar residues" evidence="8">
    <location>
        <begin position="570"/>
        <end position="585"/>
    </location>
</feature>
<comment type="similarity">
    <text evidence="2 7">Belongs to the SEC16 family.</text>
</comment>
<evidence type="ECO:0000256" key="1">
    <source>
        <dbReference type="ARBA" id="ARBA00004397"/>
    </source>
</evidence>
<feature type="compositionally biased region" description="Basic and acidic residues" evidence="8">
    <location>
        <begin position="1436"/>
        <end position="1454"/>
    </location>
</feature>
<feature type="region of interest" description="Disordered" evidence="8">
    <location>
        <begin position="1496"/>
        <end position="1605"/>
    </location>
</feature>
<dbReference type="CDD" id="cd09233">
    <property type="entry name" value="ACE1-Sec16-like"/>
    <property type="match status" value="1"/>
</dbReference>
<feature type="domain" description="Sec16 central conserved" evidence="10">
    <location>
        <begin position="661"/>
        <end position="796"/>
    </location>
</feature>
<feature type="compositionally biased region" description="Polar residues" evidence="8">
    <location>
        <begin position="1228"/>
        <end position="1253"/>
    </location>
</feature>
<evidence type="ECO:0000256" key="4">
    <source>
        <dbReference type="ARBA" id="ARBA00022824"/>
    </source>
</evidence>
<feature type="region of interest" description="Disordered" evidence="8">
    <location>
        <begin position="492"/>
        <end position="585"/>
    </location>
</feature>
<feature type="compositionally biased region" description="Polar residues" evidence="8">
    <location>
        <begin position="1570"/>
        <end position="1585"/>
    </location>
</feature>
<feature type="compositionally biased region" description="Low complexity" evidence="8">
    <location>
        <begin position="75"/>
        <end position="85"/>
    </location>
</feature>
<feature type="compositionally biased region" description="Polar residues" evidence="8">
    <location>
        <begin position="345"/>
        <end position="371"/>
    </location>
</feature>
<feature type="region of interest" description="Disordered" evidence="8">
    <location>
        <begin position="1"/>
        <end position="133"/>
    </location>
</feature>
<evidence type="ECO:0000256" key="3">
    <source>
        <dbReference type="ARBA" id="ARBA00022448"/>
    </source>
</evidence>
<feature type="compositionally biased region" description="Polar residues" evidence="8">
    <location>
        <begin position="541"/>
        <end position="559"/>
    </location>
</feature>
<feature type="compositionally biased region" description="Polar residues" evidence="8">
    <location>
        <begin position="86"/>
        <end position="115"/>
    </location>
</feature>
<comment type="subcellular location">
    <subcellularLocation>
        <location evidence="1">Endoplasmic reticulum membrane</location>
        <topology evidence="1">Peripheral membrane protein</topology>
        <orientation evidence="1">Cytoplasmic side</orientation>
    </subcellularLocation>
</comment>
<dbReference type="OrthoDB" id="8918678at2759"/>
<reference evidence="11 12" key="1">
    <citation type="submission" date="2014-02" db="EMBL/GenBank/DDBJ databases">
        <title>Transposable element dynamics among asymbiotic and ectomycorrhizal Amanita fungi.</title>
        <authorList>
            <consortium name="DOE Joint Genome Institute"/>
            <person name="Hess J."/>
            <person name="Skrede I."/>
            <person name="Wolfe B."/>
            <person name="LaButti K."/>
            <person name="Ohm R.A."/>
            <person name="Grigoriev I.V."/>
            <person name="Pringle A."/>
        </authorList>
    </citation>
    <scope>NUCLEOTIDE SEQUENCE [LARGE SCALE GENOMIC DNA]</scope>
    <source>
        <strain evidence="11 12">SKay4041</strain>
    </source>
</reference>
<dbReference type="PANTHER" id="PTHR13402">
    <property type="entry name" value="RGPR-RELATED"/>
    <property type="match status" value="1"/>
</dbReference>
<evidence type="ECO:0000256" key="5">
    <source>
        <dbReference type="ARBA" id="ARBA00022892"/>
    </source>
</evidence>
<feature type="region of interest" description="Disordered" evidence="8">
    <location>
        <begin position="1212"/>
        <end position="1267"/>
    </location>
</feature>
<proteinExistence type="inferred from homology"/>
<feature type="compositionally biased region" description="Low complexity" evidence="8">
    <location>
        <begin position="177"/>
        <end position="188"/>
    </location>
</feature>
<gene>
    <name evidence="11" type="ORF">AMATHDRAFT_44853</name>
</gene>
<dbReference type="GO" id="GO:0070973">
    <property type="term" value="P:protein localization to endoplasmic reticulum exit site"/>
    <property type="evidence" value="ECO:0007669"/>
    <property type="project" value="TreeGrafter"/>
</dbReference>
<dbReference type="Pfam" id="PF12931">
    <property type="entry name" value="TPR_Sec16"/>
    <property type="match status" value="1"/>
</dbReference>
<feature type="compositionally biased region" description="Polar residues" evidence="8">
    <location>
        <begin position="419"/>
        <end position="453"/>
    </location>
</feature>
<dbReference type="InterPro" id="IPR024340">
    <property type="entry name" value="Sec16_CCD"/>
</dbReference>
<feature type="compositionally biased region" description="Polar residues" evidence="8">
    <location>
        <begin position="149"/>
        <end position="159"/>
    </location>
</feature>
<dbReference type="InterPro" id="IPR024298">
    <property type="entry name" value="Sec16_Sec23-bd"/>
</dbReference>
<dbReference type="GO" id="GO:0016192">
    <property type="term" value="P:vesicle-mediated transport"/>
    <property type="evidence" value="ECO:0007669"/>
    <property type="project" value="UniProtKB-KW"/>
</dbReference>
<keyword evidence="7" id="KW-0472">Membrane</keyword>
<protein>
    <recommendedName>
        <fullName evidence="7">Protein transport protein sec16</fullName>
    </recommendedName>
</protein>
<evidence type="ECO:0000313" key="11">
    <source>
        <dbReference type="EMBL" id="PFH54340.1"/>
    </source>
</evidence>
<dbReference type="GO" id="GO:0015031">
    <property type="term" value="P:protein transport"/>
    <property type="evidence" value="ECO:0007669"/>
    <property type="project" value="UniProtKB-KW"/>
</dbReference>
<feature type="compositionally biased region" description="Polar residues" evidence="8">
    <location>
        <begin position="378"/>
        <end position="390"/>
    </location>
</feature>
<feature type="region of interest" description="Disordered" evidence="8">
    <location>
        <begin position="345"/>
        <end position="457"/>
    </location>
</feature>
<dbReference type="EMBL" id="KZ301970">
    <property type="protein sequence ID" value="PFH54340.1"/>
    <property type="molecule type" value="Genomic_DNA"/>
</dbReference>
<dbReference type="STRING" id="703135.A0A2A9P136"/>
<name>A0A2A9P136_9AGAR</name>
<feature type="compositionally biased region" description="Polar residues" evidence="8">
    <location>
        <begin position="1392"/>
        <end position="1401"/>
    </location>
</feature>
<dbReference type="GO" id="GO:0007030">
    <property type="term" value="P:Golgi organization"/>
    <property type="evidence" value="ECO:0007669"/>
    <property type="project" value="TreeGrafter"/>
</dbReference>
<keyword evidence="3 7" id="KW-0813">Transport</keyword>
<dbReference type="Gene3D" id="1.25.40.1030">
    <property type="match status" value="1"/>
</dbReference>
<evidence type="ECO:0000256" key="8">
    <source>
        <dbReference type="SAM" id="MobiDB-lite"/>
    </source>
</evidence>
<feature type="region of interest" description="Disordered" evidence="8">
    <location>
        <begin position="264"/>
        <end position="291"/>
    </location>
</feature>
<feature type="compositionally biased region" description="Polar residues" evidence="8">
    <location>
        <begin position="167"/>
        <end position="176"/>
    </location>
</feature>
<evidence type="ECO:0000259" key="10">
    <source>
        <dbReference type="Pfam" id="PF12932"/>
    </source>
</evidence>
<keyword evidence="7" id="KW-0072">Autophagy</keyword>
<keyword evidence="12" id="KW-1185">Reference proteome</keyword>
<evidence type="ECO:0000313" key="12">
    <source>
        <dbReference type="Proteomes" id="UP000242287"/>
    </source>
</evidence>
<evidence type="ECO:0000256" key="6">
    <source>
        <dbReference type="ARBA" id="ARBA00024687"/>
    </source>
</evidence>
<feature type="compositionally biased region" description="Low complexity" evidence="8">
    <location>
        <begin position="399"/>
        <end position="418"/>
    </location>
</feature>
<feature type="region of interest" description="Disordered" evidence="8">
    <location>
        <begin position="1384"/>
        <end position="1465"/>
    </location>
</feature>
<dbReference type="GO" id="GO:0006914">
    <property type="term" value="P:autophagy"/>
    <property type="evidence" value="ECO:0007669"/>
    <property type="project" value="UniProtKB-KW"/>
</dbReference>
<feature type="compositionally biased region" description="Pro residues" evidence="8">
    <location>
        <begin position="272"/>
        <end position="281"/>
    </location>
</feature>
<dbReference type="GO" id="GO:0070971">
    <property type="term" value="C:endoplasmic reticulum exit site"/>
    <property type="evidence" value="ECO:0007669"/>
    <property type="project" value="UniProtKB-ARBA"/>
</dbReference>
<feature type="domain" description="Sec16 Sec23-binding" evidence="9">
    <location>
        <begin position="868"/>
        <end position="1208"/>
    </location>
</feature>
<evidence type="ECO:0000256" key="7">
    <source>
        <dbReference type="RuleBase" id="RU364101"/>
    </source>
</evidence>
<comment type="function">
    <text evidence="6 7">Involved in the initiation of assembly of the COPII coat required for the formation of transport vesicles from the endoplasmic reticulum (ER) and the selection of cargo molecules. Also involved in autophagy.</text>
</comment>
<accession>A0A2A9P136</accession>
<organism evidence="11 12">
    <name type="scientific">Amanita thiersii Skay4041</name>
    <dbReference type="NCBI Taxonomy" id="703135"/>
    <lineage>
        <taxon>Eukaryota</taxon>
        <taxon>Fungi</taxon>
        <taxon>Dikarya</taxon>
        <taxon>Basidiomycota</taxon>
        <taxon>Agaricomycotina</taxon>
        <taxon>Agaricomycetes</taxon>
        <taxon>Agaricomycetidae</taxon>
        <taxon>Agaricales</taxon>
        <taxon>Pluteineae</taxon>
        <taxon>Amanitaceae</taxon>
        <taxon>Amanita</taxon>
    </lineage>
</organism>
<dbReference type="GO" id="GO:0012507">
    <property type="term" value="C:ER to Golgi transport vesicle membrane"/>
    <property type="evidence" value="ECO:0007669"/>
    <property type="project" value="TreeGrafter"/>
</dbReference>
<keyword evidence="5 7" id="KW-0931">ER-Golgi transport</keyword>
<keyword evidence="4 7" id="KW-0256">Endoplasmic reticulum</keyword>